<evidence type="ECO:0000313" key="5">
    <source>
        <dbReference type="Proteomes" id="UP000318538"/>
    </source>
</evidence>
<dbReference type="Pfam" id="PF20454">
    <property type="entry name" value="GpA_nuclease"/>
    <property type="match status" value="1"/>
</dbReference>
<dbReference type="EMBL" id="CP036525">
    <property type="protein sequence ID" value="QDT08008.1"/>
    <property type="molecule type" value="Genomic_DNA"/>
</dbReference>
<dbReference type="Proteomes" id="UP000318538">
    <property type="component" value="Chromosome"/>
</dbReference>
<accession>A0A517NLK3</accession>
<dbReference type="RefSeq" id="WP_218933648.1">
    <property type="nucleotide sequence ID" value="NZ_CP036525.1"/>
</dbReference>
<evidence type="ECO:0000313" key="4">
    <source>
        <dbReference type="EMBL" id="QDT08008.1"/>
    </source>
</evidence>
<dbReference type="GO" id="GO:0016887">
    <property type="term" value="F:ATP hydrolysis activity"/>
    <property type="evidence" value="ECO:0007669"/>
    <property type="project" value="InterPro"/>
</dbReference>
<feature type="region of interest" description="Disordered" evidence="1">
    <location>
        <begin position="656"/>
        <end position="691"/>
    </location>
</feature>
<name>A0A517NLK3_9BACT</name>
<evidence type="ECO:0000259" key="2">
    <source>
        <dbReference type="Pfam" id="PF05876"/>
    </source>
</evidence>
<evidence type="ECO:0000256" key="1">
    <source>
        <dbReference type="SAM" id="MobiDB-lite"/>
    </source>
</evidence>
<dbReference type="AlphaFoldDB" id="A0A517NLK3"/>
<sequence>MPSTSVLQQEFASALRASQSHPPRSFRHWIEQEIIIPDGPYVGEAFRIERQPVHGLWIDQVDDPEWQDLVFTAVTQFGKSLLAHVFPILYHACELGQSVTWGLPNADMANTKWQQDFRPVLEASPTLRKLMPRSGSGSRNGSVKDDLMLANGSILHVQSVGESDSGKGGFTSPIGAVTEANAFSRSGGKSKEGDPLRQVRARARAYKRRMRRLYVEGTLTEDDALPWLLREDSTQSEIVSPCPHGCGFIAPDWDQLVGWQNARSEIEAARLSHWICPQCEKKITEKQRLKSLLDAVLLHRGQKIDKRGKVTGPRPETTRLWYHAKPWANLLLEPADIGAEEWSCEQIPEDTEERISAEKERAQFRWARTYRPPALDGELRIDRTGVAARAIELAHGILPNDVGLVSVGYDLGDHVGWFAVLCSRVNGSLHVPVYGQFDIHSDRARPDIAILSAMKEQLPFLRAGIAKAAGGSLRPHFVGVDVGHEQTAGWNFAKDRAVNPTQSLDQWVMPMRGRGETQMESRKYVCPKNTGSMIRMIDPDRLWYIEWVKKANAFEMHWDSDKFKFRVQQGLCLPVGTPGAISLHAGTKNVHSKLARHVTNERLVFEHVPGQKPRGRWHRFGNNHWFDCLAEAYVGLCRMGYQPPALPKQMADLDEQLATQETPAPDPQPTVDQAPISPNRKKINSWFQDQG</sequence>
<dbReference type="GO" id="GO:0004519">
    <property type="term" value="F:endonuclease activity"/>
    <property type="evidence" value="ECO:0007669"/>
    <property type="project" value="InterPro"/>
</dbReference>
<organism evidence="4 5">
    <name type="scientific">Rubripirellula lacrimiformis</name>
    <dbReference type="NCBI Taxonomy" id="1930273"/>
    <lineage>
        <taxon>Bacteria</taxon>
        <taxon>Pseudomonadati</taxon>
        <taxon>Planctomycetota</taxon>
        <taxon>Planctomycetia</taxon>
        <taxon>Pirellulales</taxon>
        <taxon>Pirellulaceae</taxon>
        <taxon>Rubripirellula</taxon>
    </lineage>
</organism>
<reference evidence="4 5" key="1">
    <citation type="submission" date="2019-02" db="EMBL/GenBank/DDBJ databases">
        <title>Deep-cultivation of Planctomycetes and their phenomic and genomic characterization uncovers novel biology.</title>
        <authorList>
            <person name="Wiegand S."/>
            <person name="Jogler M."/>
            <person name="Boedeker C."/>
            <person name="Pinto D."/>
            <person name="Vollmers J."/>
            <person name="Rivas-Marin E."/>
            <person name="Kohn T."/>
            <person name="Peeters S.H."/>
            <person name="Heuer A."/>
            <person name="Rast P."/>
            <person name="Oberbeckmann S."/>
            <person name="Bunk B."/>
            <person name="Jeske O."/>
            <person name="Meyerdierks A."/>
            <person name="Storesund J.E."/>
            <person name="Kallscheuer N."/>
            <person name="Luecker S."/>
            <person name="Lage O.M."/>
            <person name="Pohl T."/>
            <person name="Merkel B.J."/>
            <person name="Hornburger P."/>
            <person name="Mueller R.-W."/>
            <person name="Bruemmer F."/>
            <person name="Labrenz M."/>
            <person name="Spormann A.M."/>
            <person name="Op den Camp H."/>
            <person name="Overmann J."/>
            <person name="Amann R."/>
            <person name="Jetten M.S.M."/>
            <person name="Mascher T."/>
            <person name="Medema M.H."/>
            <person name="Devos D.P."/>
            <person name="Kaster A.-K."/>
            <person name="Ovreas L."/>
            <person name="Rohde M."/>
            <person name="Galperin M.Y."/>
            <person name="Jogler C."/>
        </authorList>
    </citation>
    <scope>NUCLEOTIDE SEQUENCE [LARGE SCALE GENOMIC DNA]</scope>
    <source>
        <strain evidence="4 5">K22_7</strain>
    </source>
</reference>
<keyword evidence="5" id="KW-1185">Reference proteome</keyword>
<feature type="domain" description="Phage terminase large subunit GpA ATPase" evidence="2">
    <location>
        <begin position="47"/>
        <end position="292"/>
    </location>
</feature>
<protein>
    <submittedName>
        <fullName evidence="4">Phage terminase large subunit (GpA)</fullName>
    </submittedName>
</protein>
<dbReference type="InterPro" id="IPR046454">
    <property type="entry name" value="GpA_endonuclease"/>
</dbReference>
<dbReference type="KEGG" id="rlc:K227x_64380"/>
<gene>
    <name evidence="4" type="ORF">K227x_64380</name>
</gene>
<feature type="domain" description="Terminase large subunit GpA endonuclease" evidence="3">
    <location>
        <begin position="365"/>
        <end position="642"/>
    </location>
</feature>
<evidence type="ECO:0000259" key="3">
    <source>
        <dbReference type="Pfam" id="PF20454"/>
    </source>
</evidence>
<dbReference type="InterPro" id="IPR046453">
    <property type="entry name" value="GpA_ATPase"/>
</dbReference>
<dbReference type="Pfam" id="PF05876">
    <property type="entry name" value="GpA_ATPase"/>
    <property type="match status" value="1"/>
</dbReference>
<proteinExistence type="predicted"/>